<dbReference type="KEGG" id="btho:Btheta7330_00332"/>
<evidence type="ECO:0000259" key="6">
    <source>
        <dbReference type="PROSITE" id="PS51352"/>
    </source>
</evidence>
<dbReference type="SUPFAM" id="SSF52833">
    <property type="entry name" value="Thioredoxin-like"/>
    <property type="match status" value="1"/>
</dbReference>
<protein>
    <submittedName>
        <fullName evidence="8">TlpA disulfide reductase family protein</fullName>
    </submittedName>
    <submittedName>
        <fullName evidence="7">TlpA family protein disulfide reductase</fullName>
    </submittedName>
</protein>
<dbReference type="GO" id="GO:0017004">
    <property type="term" value="P:cytochrome complex assembly"/>
    <property type="evidence" value="ECO:0007669"/>
    <property type="project" value="UniProtKB-KW"/>
</dbReference>
<keyword evidence="5" id="KW-0732">Signal</keyword>
<evidence type="ECO:0000313" key="9">
    <source>
        <dbReference type="Proteomes" id="UP000436858"/>
    </source>
</evidence>
<dbReference type="PANTHER" id="PTHR42852">
    <property type="entry name" value="THIOL:DISULFIDE INTERCHANGE PROTEIN DSBE"/>
    <property type="match status" value="1"/>
</dbReference>
<accession>A0A0P0FI45</accession>
<dbReference type="EMBL" id="WCRY01000026">
    <property type="protein sequence ID" value="KAB4476010.1"/>
    <property type="molecule type" value="Genomic_DNA"/>
</dbReference>
<evidence type="ECO:0000256" key="1">
    <source>
        <dbReference type="ARBA" id="ARBA00004196"/>
    </source>
</evidence>
<gene>
    <name evidence="7" type="ORF">GAN91_21435</name>
    <name evidence="8" type="ORF">PO127_12250</name>
</gene>
<dbReference type="Proteomes" id="UP001217776">
    <property type="component" value="Unassembled WGS sequence"/>
</dbReference>
<dbReference type="DNASU" id="1072228"/>
<dbReference type="Gene3D" id="3.40.30.10">
    <property type="entry name" value="Glutaredoxin"/>
    <property type="match status" value="1"/>
</dbReference>
<dbReference type="RefSeq" id="WP_008765420.1">
    <property type="nucleotide sequence ID" value="NZ_BAABXH010000001.1"/>
</dbReference>
<dbReference type="GeneID" id="60923924"/>
<dbReference type="PROSITE" id="PS51352">
    <property type="entry name" value="THIOREDOXIN_2"/>
    <property type="match status" value="1"/>
</dbReference>
<proteinExistence type="predicted"/>
<evidence type="ECO:0000256" key="4">
    <source>
        <dbReference type="ARBA" id="ARBA00023284"/>
    </source>
</evidence>
<dbReference type="CDD" id="cd02966">
    <property type="entry name" value="TlpA_like_family"/>
    <property type="match status" value="1"/>
</dbReference>
<keyword evidence="2" id="KW-0201">Cytochrome c-type biogenesis</keyword>
<keyword evidence="4" id="KW-0676">Redox-active center</keyword>
<dbReference type="Pfam" id="PF13905">
    <property type="entry name" value="Thioredoxin_8"/>
    <property type="match status" value="1"/>
</dbReference>
<evidence type="ECO:0000313" key="8">
    <source>
        <dbReference type="EMBL" id="MDC2236512.1"/>
    </source>
</evidence>
<dbReference type="InterPro" id="IPR012336">
    <property type="entry name" value="Thioredoxin-like_fold"/>
</dbReference>
<comment type="caution">
    <text evidence="7">The sequence shown here is derived from an EMBL/GenBank/DDBJ whole genome shotgun (WGS) entry which is preliminary data.</text>
</comment>
<keyword evidence="3" id="KW-1015">Disulfide bond</keyword>
<feature type="signal peptide" evidence="5">
    <location>
        <begin position="1"/>
        <end position="19"/>
    </location>
</feature>
<feature type="chain" id="PRO_5002964657" evidence="5">
    <location>
        <begin position="20"/>
        <end position="542"/>
    </location>
</feature>
<dbReference type="InterPro" id="IPR013766">
    <property type="entry name" value="Thioredoxin_domain"/>
</dbReference>
<dbReference type="InterPro" id="IPR036249">
    <property type="entry name" value="Thioredoxin-like_sf"/>
</dbReference>
<reference evidence="7 9" key="1">
    <citation type="journal article" date="2019" name="Nat. Med.">
        <title>A library of human gut bacterial isolates paired with longitudinal multiomics data enables mechanistic microbiome research.</title>
        <authorList>
            <person name="Poyet M."/>
            <person name="Groussin M."/>
            <person name="Gibbons S.M."/>
            <person name="Avila-Pacheco J."/>
            <person name="Jiang X."/>
            <person name="Kearney S.M."/>
            <person name="Perrotta A.R."/>
            <person name="Berdy B."/>
            <person name="Zhao S."/>
            <person name="Lieberman T.D."/>
            <person name="Swanson P.K."/>
            <person name="Smith M."/>
            <person name="Roesemann S."/>
            <person name="Alexander J.E."/>
            <person name="Rich S.A."/>
            <person name="Livny J."/>
            <person name="Vlamakis H."/>
            <person name="Clish C."/>
            <person name="Bullock K."/>
            <person name="Deik A."/>
            <person name="Scott J."/>
            <person name="Pierce K.A."/>
            <person name="Xavier R.J."/>
            <person name="Alm E.J."/>
        </authorList>
    </citation>
    <scope>NUCLEOTIDE SEQUENCE [LARGE SCALE GENOMIC DNA]</scope>
    <source>
        <strain evidence="7 9">BIOML-A162</strain>
    </source>
</reference>
<dbReference type="PANTHER" id="PTHR42852:SF6">
    <property type="entry name" value="THIOL:DISULFIDE INTERCHANGE PROTEIN DSBE"/>
    <property type="match status" value="1"/>
</dbReference>
<name>A0A0P0FI45_BACT4</name>
<evidence type="ECO:0000256" key="5">
    <source>
        <dbReference type="SAM" id="SignalP"/>
    </source>
</evidence>
<comment type="subcellular location">
    <subcellularLocation>
        <location evidence="1">Cell envelope</location>
    </subcellularLocation>
</comment>
<dbReference type="InterPro" id="IPR050553">
    <property type="entry name" value="Thioredoxin_ResA/DsbE_sf"/>
</dbReference>
<dbReference type="AlphaFoldDB" id="A0A0P0FI45"/>
<evidence type="ECO:0000256" key="3">
    <source>
        <dbReference type="ARBA" id="ARBA00023157"/>
    </source>
</evidence>
<dbReference type="EMBL" id="JAQNVG010000017">
    <property type="protein sequence ID" value="MDC2236512.1"/>
    <property type="molecule type" value="Genomic_DNA"/>
</dbReference>
<evidence type="ECO:0000313" key="7">
    <source>
        <dbReference type="EMBL" id="KAB4476010.1"/>
    </source>
</evidence>
<organism evidence="7 9">
    <name type="scientific">Bacteroides thetaiotaomicron</name>
    <dbReference type="NCBI Taxonomy" id="818"/>
    <lineage>
        <taxon>Bacteria</taxon>
        <taxon>Pseudomonadati</taxon>
        <taxon>Bacteroidota</taxon>
        <taxon>Bacteroidia</taxon>
        <taxon>Bacteroidales</taxon>
        <taxon>Bacteroidaceae</taxon>
        <taxon>Bacteroides</taxon>
    </lineage>
</organism>
<dbReference type="OMA" id="NTINHYE"/>
<dbReference type="Proteomes" id="UP000436858">
    <property type="component" value="Unassembled WGS sequence"/>
</dbReference>
<feature type="domain" description="Thioredoxin" evidence="6">
    <location>
        <begin position="390"/>
        <end position="541"/>
    </location>
</feature>
<evidence type="ECO:0000256" key="2">
    <source>
        <dbReference type="ARBA" id="ARBA00022748"/>
    </source>
</evidence>
<sequence length="542" mass="62450">MNRLFTFLFLSLLFNIVQAQLRSPEYQKGKAILSGTIANYSPDDHPDLKIGAPNIVMGAAETLFPTIEADGSFKINIPLYHNTQVRMTIGKADIVILLSPDKETNVAVNLSNPQGKQFVFSGQYATINNEWCQPELITRIAPVYRNGDILDSIAGISANEFKKRCIDQYKQCVAHNNTKTQFSEDTRTLANLSCAFDCIENLNATRYCLQTAYQKKENITREQASTAFANFDFPANFYDFLKSFPVNHPLALYCYNYRNVISGELYELHHDPLKFEKYLLSKAALTKEEQALIRQYETALKTGIPFQQGSELIALIAKYPKEYNEFSQKLFTKAKEYLSHIMQDSTCLMVDYIRAIYMRSSLYNLKPLTTQQEAMATEITNPIFLGIIQDMNRQMQPRAKVTTKKYSVCEAPKVSEEELLSALVDRHKGKVQFIDFWATWCGGCRRTIKEYEPIKKELGENVAFVYLTGPSSIEKTWKILIQDIVGEHYWLNEKQWGYLWKHFQMKGLPMYLVIDKQGNIVKRFTHVTRKELEELLKQEINK</sequence>
<reference evidence="8" key="2">
    <citation type="submission" date="2022-10" db="EMBL/GenBank/DDBJ databases">
        <title>Human gut microbiome strain richness.</title>
        <authorList>
            <person name="Chen-Liaw A."/>
        </authorList>
    </citation>
    <scope>NUCLEOTIDE SEQUENCE</scope>
    <source>
        <strain evidence="8">1001283st1_A3_1001283B150304_161114</strain>
    </source>
</reference>
<accession>C6II08</accession>
<dbReference type="GO" id="GO:0030313">
    <property type="term" value="C:cell envelope"/>
    <property type="evidence" value="ECO:0007669"/>
    <property type="project" value="UniProtKB-SubCell"/>
</dbReference>